<dbReference type="AlphaFoldDB" id="N9V1N2"/>
<feature type="region of interest" description="Disordered" evidence="1">
    <location>
        <begin position="97"/>
        <end position="122"/>
    </location>
</feature>
<feature type="chain" id="PRO_5004155034" description="Lipoprotein" evidence="2">
    <location>
        <begin position="24"/>
        <end position="257"/>
    </location>
</feature>
<evidence type="ECO:0000313" key="4">
    <source>
        <dbReference type="Proteomes" id="UP000013131"/>
    </source>
</evidence>
<protein>
    <recommendedName>
        <fullName evidence="5">Lipoprotein</fullName>
    </recommendedName>
</protein>
<reference evidence="3 4" key="1">
    <citation type="journal article" date="2013" name="Genome Announc.">
        <title>Draft Genome Sequences of Mycoplasma auris and Mycoplasma yeatsii, Two Species of the Ear Canal of Caprinae.</title>
        <authorList>
            <person name="Dordet-Frisoni E."/>
            <person name="Baranowski E."/>
            <person name="Barre A."/>
            <person name="Blanchard A."/>
            <person name="Breton M."/>
            <person name="Couture C."/>
            <person name="Dupuy V."/>
            <person name="Gaurivaud P."/>
            <person name="Jacob D."/>
            <person name="Lemaitre C."/>
            <person name="Manso-Silvan L."/>
            <person name="Nikolski M."/>
            <person name="Nouvel L.X."/>
            <person name="Poumarat F."/>
            <person name="Sirand-Pugnet P."/>
            <person name="Thebault P."/>
            <person name="Theil S."/>
            <person name="Thiaucourt F."/>
            <person name="Citti C."/>
            <person name="Tardy F."/>
        </authorList>
    </citation>
    <scope>NUCLEOTIDE SEQUENCE [LARGE SCALE GENOMIC DNA]</scope>
    <source>
        <strain evidence="3 4">15026</strain>
    </source>
</reference>
<name>N9V1N2_9BACT</name>
<gene>
    <name evidence="3" type="ORF">MAU_1140</name>
</gene>
<evidence type="ECO:0000256" key="1">
    <source>
        <dbReference type="SAM" id="MobiDB-lite"/>
    </source>
</evidence>
<dbReference type="STRING" id="1188233.MAU_1140"/>
<sequence length="257" mass="29623">MKKNIKFLALAASIIPIALPILAASCNTKEPKEKKEFKELISRLEKETSKDNNLDAKTKLELEKLFSDARLELNKLKTSDEFKKAIETLKNKIEETKKENKNETSTSSSNTNKENNDSDISKKYKMPELYEYSKKGNLFEITNKETLKDELEAILKNNKFGAITIDKGVIKFGTRSNLKEVKSFQINSSLKNKENINTHGSTNHNIGWHFKGGGVRKGIYLKKEKENKYSLHWKLITIKDNKVTKEEKEYIEVFEIK</sequence>
<dbReference type="RefSeq" id="WP_004423309.1">
    <property type="nucleotide sequence ID" value="NZ_AORI01000002.1"/>
</dbReference>
<dbReference type="PATRIC" id="fig|1188233.3.peg.115"/>
<dbReference type="Proteomes" id="UP000013131">
    <property type="component" value="Unassembled WGS sequence"/>
</dbReference>
<feature type="signal peptide" evidence="2">
    <location>
        <begin position="1"/>
        <end position="23"/>
    </location>
</feature>
<organism evidence="3 4">
    <name type="scientific">Metamycoplasma auris 15026</name>
    <dbReference type="NCBI Taxonomy" id="1188233"/>
    <lineage>
        <taxon>Bacteria</taxon>
        <taxon>Bacillati</taxon>
        <taxon>Mycoplasmatota</taxon>
        <taxon>Mycoplasmoidales</taxon>
        <taxon>Metamycoplasmataceae</taxon>
        <taxon>Metamycoplasma</taxon>
    </lineage>
</organism>
<feature type="compositionally biased region" description="Low complexity" evidence="1">
    <location>
        <begin position="103"/>
        <end position="113"/>
    </location>
</feature>
<dbReference type="EMBL" id="AORI01000002">
    <property type="protein sequence ID" value="ENY69287.1"/>
    <property type="molecule type" value="Genomic_DNA"/>
</dbReference>
<evidence type="ECO:0000313" key="3">
    <source>
        <dbReference type="EMBL" id="ENY69287.1"/>
    </source>
</evidence>
<dbReference type="PROSITE" id="PS51257">
    <property type="entry name" value="PROKAR_LIPOPROTEIN"/>
    <property type="match status" value="1"/>
</dbReference>
<comment type="caution">
    <text evidence="3">The sequence shown here is derived from an EMBL/GenBank/DDBJ whole genome shotgun (WGS) entry which is preliminary data.</text>
</comment>
<keyword evidence="2" id="KW-0732">Signal</keyword>
<accession>N9V1N2</accession>
<keyword evidence="4" id="KW-1185">Reference proteome</keyword>
<proteinExistence type="predicted"/>
<evidence type="ECO:0000256" key="2">
    <source>
        <dbReference type="SAM" id="SignalP"/>
    </source>
</evidence>
<evidence type="ECO:0008006" key="5">
    <source>
        <dbReference type="Google" id="ProtNLM"/>
    </source>
</evidence>